<keyword evidence="5 12" id="KW-0028">Amino-acid biosynthesis</keyword>
<evidence type="ECO:0000256" key="8">
    <source>
        <dbReference type="ARBA" id="ARBA00023096"/>
    </source>
</evidence>
<evidence type="ECO:0000256" key="2">
    <source>
        <dbReference type="ARBA" id="ARBA00005099"/>
    </source>
</evidence>
<dbReference type="Gene3D" id="3.90.1150.10">
    <property type="entry name" value="Aspartate Aminotransferase, domain 1"/>
    <property type="match status" value="1"/>
</dbReference>
<comment type="similarity">
    <text evidence="3 12">Belongs to the class-V pyridoxal-phosphate-dependent aminotransferase family. SerC subfamily.</text>
</comment>
<comment type="subunit">
    <text evidence="12">Homodimer.</text>
</comment>
<dbReference type="Pfam" id="PF00266">
    <property type="entry name" value="Aminotran_5"/>
    <property type="match status" value="1"/>
</dbReference>
<evidence type="ECO:0000256" key="12">
    <source>
        <dbReference type="HAMAP-Rule" id="MF_00160"/>
    </source>
</evidence>
<dbReference type="GO" id="GO:0008615">
    <property type="term" value="P:pyridoxine biosynthetic process"/>
    <property type="evidence" value="ECO:0007669"/>
    <property type="project" value="UniProtKB-UniRule"/>
</dbReference>
<feature type="binding site" evidence="12">
    <location>
        <position position="50"/>
    </location>
    <ligand>
        <name>L-glutamate</name>
        <dbReference type="ChEBI" id="CHEBI:29985"/>
    </ligand>
</feature>
<evidence type="ECO:0000256" key="6">
    <source>
        <dbReference type="ARBA" id="ARBA00022679"/>
    </source>
</evidence>
<keyword evidence="16" id="KW-1185">Reference proteome</keyword>
<evidence type="ECO:0000313" key="15">
    <source>
        <dbReference type="EMBL" id="SCB87453.1"/>
    </source>
</evidence>
<evidence type="ECO:0000256" key="11">
    <source>
        <dbReference type="ARBA" id="ARBA00049007"/>
    </source>
</evidence>
<dbReference type="GO" id="GO:0006564">
    <property type="term" value="P:L-serine biosynthetic process"/>
    <property type="evidence" value="ECO:0007669"/>
    <property type="project" value="UniProtKB-UniRule"/>
</dbReference>
<feature type="binding site" evidence="12">
    <location>
        <position position="204"/>
    </location>
    <ligand>
        <name>pyridoxal 5'-phosphate</name>
        <dbReference type="ChEBI" id="CHEBI:597326"/>
    </ligand>
</feature>
<protein>
    <recommendedName>
        <fullName evidence="12">Phosphoserine aminotransferase</fullName>
        <ecNumber evidence="12">2.6.1.52</ecNumber>
    </recommendedName>
    <alternativeName>
        <fullName evidence="12">Phosphohydroxythreonine aminotransferase</fullName>
        <shortName evidence="12">PSAT</shortName>
    </alternativeName>
</protein>
<evidence type="ECO:0000256" key="7">
    <source>
        <dbReference type="ARBA" id="ARBA00022898"/>
    </source>
</evidence>
<dbReference type="Proteomes" id="UP000199698">
    <property type="component" value="Unassembled WGS sequence"/>
</dbReference>
<keyword evidence="4 12" id="KW-0032">Aminotransferase</keyword>
<feature type="domain" description="Aminotransferase class V" evidence="14">
    <location>
        <begin position="13"/>
        <end position="357"/>
    </location>
</feature>
<dbReference type="GO" id="GO:0030170">
    <property type="term" value="F:pyridoxal phosphate binding"/>
    <property type="evidence" value="ECO:0007669"/>
    <property type="project" value="UniProtKB-UniRule"/>
</dbReference>
<comment type="cofactor">
    <cofactor evidence="12">
        <name>pyridoxal 5'-phosphate</name>
        <dbReference type="ChEBI" id="CHEBI:597326"/>
    </cofactor>
    <text evidence="12">Binds 1 pyridoxal phosphate per subunit.</text>
</comment>
<dbReference type="NCBIfam" id="TIGR01364">
    <property type="entry name" value="serC_1"/>
    <property type="match status" value="1"/>
</dbReference>
<dbReference type="HAMAP" id="MF_00160">
    <property type="entry name" value="SerC_aminotrans_5"/>
    <property type="match status" value="1"/>
</dbReference>
<evidence type="ECO:0000256" key="9">
    <source>
        <dbReference type="ARBA" id="ARBA00023299"/>
    </source>
</evidence>
<feature type="binding site" evidence="12">
    <location>
        <begin position="246"/>
        <end position="247"/>
    </location>
    <ligand>
        <name>pyridoxal 5'-phosphate</name>
        <dbReference type="ChEBI" id="CHEBI:597326"/>
    </ligand>
</feature>
<feature type="binding site" evidence="12">
    <location>
        <position position="181"/>
    </location>
    <ligand>
        <name>pyridoxal 5'-phosphate</name>
        <dbReference type="ChEBI" id="CHEBI:597326"/>
    </ligand>
</feature>
<reference evidence="16" key="1">
    <citation type="submission" date="2016-08" db="EMBL/GenBank/DDBJ databases">
        <authorList>
            <person name="Varghese N."/>
            <person name="Submissions Spin"/>
        </authorList>
    </citation>
    <scope>NUCLEOTIDE SEQUENCE [LARGE SCALE GENOMIC DNA]</scope>
    <source>
        <strain evidence="16">R-53144</strain>
    </source>
</reference>
<feature type="binding site" evidence="12">
    <location>
        <begin position="84"/>
        <end position="85"/>
    </location>
    <ligand>
        <name>pyridoxal 5'-phosphate</name>
        <dbReference type="ChEBI" id="CHEBI:597326"/>
    </ligand>
</feature>
<keyword evidence="8 12" id="KW-0664">Pyridoxine biosynthesis</keyword>
<feature type="modified residue" description="N6-(pyridoxal phosphate)lysine" evidence="12">
    <location>
        <position position="205"/>
    </location>
</feature>
<dbReference type="EMBL" id="FMBA01000007">
    <property type="protein sequence ID" value="SCB87453.1"/>
    <property type="molecule type" value="Genomic_DNA"/>
</dbReference>
<accession>A0A1C3ZYP6</accession>
<dbReference type="Gene3D" id="3.40.640.10">
    <property type="entry name" value="Type I PLP-dependent aspartate aminotransferase-like (Major domain)"/>
    <property type="match status" value="1"/>
</dbReference>
<keyword evidence="6 12" id="KW-0808">Transferase</keyword>
<dbReference type="InterPro" id="IPR015422">
    <property type="entry name" value="PyrdxlP-dep_Trfase_small"/>
</dbReference>
<evidence type="ECO:0000256" key="5">
    <source>
        <dbReference type="ARBA" id="ARBA00022605"/>
    </source>
</evidence>
<gene>
    <name evidence="12" type="primary">serC</name>
    <name evidence="15" type="ORF">GA0061080_100741</name>
</gene>
<comment type="catalytic activity">
    <reaction evidence="11 12 13">
        <text>O-phospho-L-serine + 2-oxoglutarate = 3-phosphooxypyruvate + L-glutamate</text>
        <dbReference type="Rhea" id="RHEA:14329"/>
        <dbReference type="ChEBI" id="CHEBI:16810"/>
        <dbReference type="ChEBI" id="CHEBI:18110"/>
        <dbReference type="ChEBI" id="CHEBI:29985"/>
        <dbReference type="ChEBI" id="CHEBI:57524"/>
        <dbReference type="EC" id="2.6.1.52"/>
    </reaction>
</comment>
<dbReference type="UniPathway" id="UPA00135">
    <property type="reaction ID" value="UER00197"/>
</dbReference>
<evidence type="ECO:0000256" key="3">
    <source>
        <dbReference type="ARBA" id="ARBA00006904"/>
    </source>
</evidence>
<dbReference type="PANTHER" id="PTHR43247">
    <property type="entry name" value="PHOSPHOSERINE AMINOTRANSFERASE"/>
    <property type="match status" value="1"/>
</dbReference>
<dbReference type="InterPro" id="IPR000192">
    <property type="entry name" value="Aminotrans_V_dom"/>
</dbReference>
<keyword evidence="9 12" id="KW-0718">Serine biosynthesis</keyword>
<comment type="catalytic activity">
    <reaction evidence="10 12">
        <text>4-(phosphooxy)-L-threonine + 2-oxoglutarate = (R)-3-hydroxy-2-oxo-4-phosphooxybutanoate + L-glutamate</text>
        <dbReference type="Rhea" id="RHEA:16573"/>
        <dbReference type="ChEBI" id="CHEBI:16810"/>
        <dbReference type="ChEBI" id="CHEBI:29985"/>
        <dbReference type="ChEBI" id="CHEBI:58452"/>
        <dbReference type="ChEBI" id="CHEBI:58538"/>
        <dbReference type="EC" id="2.6.1.52"/>
    </reaction>
</comment>
<keyword evidence="12" id="KW-0963">Cytoplasm</keyword>
<dbReference type="InterPro" id="IPR020578">
    <property type="entry name" value="Aminotrans_V_PyrdxlP_BS"/>
</dbReference>
<organism evidence="15 16">
    <name type="scientific">Gilliamella intestini</name>
    <dbReference type="NCBI Taxonomy" id="1798183"/>
    <lineage>
        <taxon>Bacteria</taxon>
        <taxon>Pseudomonadati</taxon>
        <taxon>Pseudomonadota</taxon>
        <taxon>Gammaproteobacteria</taxon>
        <taxon>Orbales</taxon>
        <taxon>Orbaceae</taxon>
        <taxon>Gilliamella</taxon>
    </lineage>
</organism>
<dbReference type="InterPro" id="IPR022278">
    <property type="entry name" value="Pser_aminoTfrase"/>
</dbReference>
<evidence type="ECO:0000256" key="4">
    <source>
        <dbReference type="ARBA" id="ARBA00022576"/>
    </source>
</evidence>
<evidence type="ECO:0000259" key="14">
    <source>
        <dbReference type="Pfam" id="PF00266"/>
    </source>
</evidence>
<comment type="function">
    <text evidence="12">Catalyzes the reversible conversion of 3-phosphohydroxypyruvate to phosphoserine and of 3-hydroxy-2-oxo-4-phosphonooxybutanoate to phosphohydroxythreonine.</text>
</comment>
<evidence type="ECO:0000256" key="13">
    <source>
        <dbReference type="RuleBase" id="RU004505"/>
    </source>
</evidence>
<dbReference type="PROSITE" id="PS00595">
    <property type="entry name" value="AA_TRANSFER_CLASS_5"/>
    <property type="match status" value="1"/>
</dbReference>
<dbReference type="GO" id="GO:0005737">
    <property type="term" value="C:cytoplasm"/>
    <property type="evidence" value="ECO:0007669"/>
    <property type="project" value="UniProtKB-SubCell"/>
</dbReference>
<comment type="caution">
    <text evidence="12">Lacks conserved residue(s) required for the propagation of feature annotation.</text>
</comment>
<dbReference type="UniPathway" id="UPA00244">
    <property type="reaction ID" value="UER00311"/>
</dbReference>
<sequence length="369" mass="41350">MNGLKLIIMSKSYNFSAGPAKLPAEVLKQVQTELLNWHNTGASVMELSHRGKDFDACAIEATNDLREILNIPNNYKILYCQGGARAQFAAVPLNILGNKISADYINSGYWSQCAIKEASKYCQVNEQNVVIKQNGLTAVKPMSEWQLNDNAAYVHYCPNETIDGVQIFEEPNFNNKTVVADLSSCILSQPIDINRYGIIYAGAQKNIGPSGITIVIVREDLIGYAQKILPSVLDYKILMDNDSMFNTPPTFAWYLSGLVFKWIKSLGGLKAMQQRNQAKAQLLYQFIDQSDFYRNNVVAANRSIMNVTFLSPNEELDKKFVSEATQANIIGIKGHRIAGGMRASIYNAMDQEGVNYLIDFMQRFEKQNH</sequence>
<evidence type="ECO:0000256" key="10">
    <source>
        <dbReference type="ARBA" id="ARBA00047630"/>
    </source>
</evidence>
<dbReference type="FunFam" id="3.40.640.10:FF:000010">
    <property type="entry name" value="Phosphoserine aminotransferase"/>
    <property type="match status" value="1"/>
</dbReference>
<evidence type="ECO:0000313" key="16">
    <source>
        <dbReference type="Proteomes" id="UP000199698"/>
    </source>
</evidence>
<dbReference type="NCBIfam" id="NF003764">
    <property type="entry name" value="PRK05355.1"/>
    <property type="match status" value="1"/>
</dbReference>
<evidence type="ECO:0000256" key="1">
    <source>
        <dbReference type="ARBA" id="ARBA00004915"/>
    </source>
</evidence>
<feature type="binding site" evidence="12">
    <location>
        <position position="110"/>
    </location>
    <ligand>
        <name>pyridoxal 5'-phosphate</name>
        <dbReference type="ChEBI" id="CHEBI:597326"/>
    </ligand>
</feature>
<dbReference type="SUPFAM" id="SSF53383">
    <property type="entry name" value="PLP-dependent transferases"/>
    <property type="match status" value="1"/>
</dbReference>
<keyword evidence="7 12" id="KW-0663">Pyridoxal phosphate</keyword>
<proteinExistence type="inferred from homology"/>
<dbReference type="InterPro" id="IPR015421">
    <property type="entry name" value="PyrdxlP-dep_Trfase_major"/>
</dbReference>
<comment type="pathway">
    <text evidence="1 12">Cofactor biosynthesis; pyridoxine 5'-phosphate biosynthesis; pyridoxine 5'-phosphate from D-erythrose 4-phosphate: step 3/5.</text>
</comment>
<feature type="binding site" evidence="12">
    <location>
        <position position="161"/>
    </location>
    <ligand>
        <name>pyridoxal 5'-phosphate</name>
        <dbReference type="ChEBI" id="CHEBI:597326"/>
    </ligand>
</feature>
<comment type="pathway">
    <text evidence="2 12 13">Amino-acid biosynthesis; L-serine biosynthesis; L-serine from 3-phospho-D-glycerate: step 2/3.</text>
</comment>
<dbReference type="InterPro" id="IPR015424">
    <property type="entry name" value="PyrdxlP-dep_Trfase"/>
</dbReference>
<dbReference type="PANTHER" id="PTHR43247:SF1">
    <property type="entry name" value="PHOSPHOSERINE AMINOTRANSFERASE"/>
    <property type="match status" value="1"/>
</dbReference>
<dbReference type="AlphaFoldDB" id="A0A1C3ZYP6"/>
<dbReference type="GO" id="GO:0004648">
    <property type="term" value="F:O-phospho-L-serine:2-oxoglutarate aminotransferase activity"/>
    <property type="evidence" value="ECO:0007669"/>
    <property type="project" value="UniProtKB-UniRule"/>
</dbReference>
<dbReference type="PIRSF" id="PIRSF000525">
    <property type="entry name" value="SerC"/>
    <property type="match status" value="1"/>
</dbReference>
<dbReference type="FunFam" id="3.90.1150.10:FF:000006">
    <property type="entry name" value="Phosphoserine aminotransferase"/>
    <property type="match status" value="1"/>
</dbReference>
<dbReference type="EC" id="2.6.1.52" evidence="12"/>
<name>A0A1C3ZYP6_9GAMM</name>
<dbReference type="STRING" id="1798183.GA0061080_100741"/>
<comment type="subcellular location">
    <subcellularLocation>
        <location evidence="12">Cytoplasm</location>
    </subcellularLocation>
</comment>